<dbReference type="Proteomes" id="UP000030669">
    <property type="component" value="Unassembled WGS sequence"/>
</dbReference>
<dbReference type="PANTHER" id="PTHR12203:SF118">
    <property type="entry name" value="BETA-1,2-XYLOSYLTRANSFERASE 1"/>
    <property type="match status" value="1"/>
</dbReference>
<dbReference type="HOGENOM" id="CLU_005027_3_2_1"/>
<name>S7S5K0_GLOTA</name>
<keyword evidence="4" id="KW-1185">Reference proteome</keyword>
<proteinExistence type="predicted"/>
<dbReference type="KEGG" id="gtr:GLOTRDRAFT_54165"/>
<dbReference type="SMART" id="SM00672">
    <property type="entry name" value="CAP10"/>
    <property type="match status" value="1"/>
</dbReference>
<dbReference type="RefSeq" id="XP_007860442.1">
    <property type="nucleotide sequence ID" value="XM_007862251.1"/>
</dbReference>
<dbReference type="Pfam" id="PF05686">
    <property type="entry name" value="Glyco_transf_90"/>
    <property type="match status" value="1"/>
</dbReference>
<evidence type="ECO:0000313" key="4">
    <source>
        <dbReference type="Proteomes" id="UP000030669"/>
    </source>
</evidence>
<dbReference type="GeneID" id="19306974"/>
<evidence type="ECO:0000259" key="2">
    <source>
        <dbReference type="SMART" id="SM00672"/>
    </source>
</evidence>
<evidence type="ECO:0000313" key="3">
    <source>
        <dbReference type="EMBL" id="EPQ61269.1"/>
    </source>
</evidence>
<dbReference type="EMBL" id="KB469296">
    <property type="protein sequence ID" value="EPQ61269.1"/>
    <property type="molecule type" value="Genomic_DNA"/>
</dbReference>
<dbReference type="InterPro" id="IPR006598">
    <property type="entry name" value="CAP10"/>
</dbReference>
<protein>
    <recommendedName>
        <fullName evidence="2">Glycosyl transferase CAP10 domain-containing protein</fullName>
    </recommendedName>
</protein>
<feature type="region of interest" description="Disordered" evidence="1">
    <location>
        <begin position="41"/>
        <end position="64"/>
    </location>
</feature>
<evidence type="ECO:0000256" key="1">
    <source>
        <dbReference type="SAM" id="MobiDB-lite"/>
    </source>
</evidence>
<accession>S7S5K0</accession>
<dbReference type="PANTHER" id="PTHR12203">
    <property type="entry name" value="KDEL LYS-ASP-GLU-LEU CONTAINING - RELATED"/>
    <property type="match status" value="1"/>
</dbReference>
<feature type="compositionally biased region" description="Acidic residues" evidence="1">
    <location>
        <begin position="661"/>
        <end position="673"/>
    </location>
</feature>
<dbReference type="eggNOG" id="KOG2458">
    <property type="taxonomic scope" value="Eukaryota"/>
</dbReference>
<reference evidence="3 4" key="1">
    <citation type="journal article" date="2012" name="Science">
        <title>The Paleozoic origin of enzymatic lignin decomposition reconstructed from 31 fungal genomes.</title>
        <authorList>
            <person name="Floudas D."/>
            <person name="Binder M."/>
            <person name="Riley R."/>
            <person name="Barry K."/>
            <person name="Blanchette R.A."/>
            <person name="Henrissat B."/>
            <person name="Martinez A.T."/>
            <person name="Otillar R."/>
            <person name="Spatafora J.W."/>
            <person name="Yadav J.S."/>
            <person name="Aerts A."/>
            <person name="Benoit I."/>
            <person name="Boyd A."/>
            <person name="Carlson A."/>
            <person name="Copeland A."/>
            <person name="Coutinho P.M."/>
            <person name="de Vries R.P."/>
            <person name="Ferreira P."/>
            <person name="Findley K."/>
            <person name="Foster B."/>
            <person name="Gaskell J."/>
            <person name="Glotzer D."/>
            <person name="Gorecki P."/>
            <person name="Heitman J."/>
            <person name="Hesse C."/>
            <person name="Hori C."/>
            <person name="Igarashi K."/>
            <person name="Jurgens J.A."/>
            <person name="Kallen N."/>
            <person name="Kersten P."/>
            <person name="Kohler A."/>
            <person name="Kuees U."/>
            <person name="Kumar T.K.A."/>
            <person name="Kuo A."/>
            <person name="LaButti K."/>
            <person name="Larrondo L.F."/>
            <person name="Lindquist E."/>
            <person name="Ling A."/>
            <person name="Lombard V."/>
            <person name="Lucas S."/>
            <person name="Lundell T."/>
            <person name="Martin R."/>
            <person name="McLaughlin D.J."/>
            <person name="Morgenstern I."/>
            <person name="Morin E."/>
            <person name="Murat C."/>
            <person name="Nagy L.G."/>
            <person name="Nolan M."/>
            <person name="Ohm R.A."/>
            <person name="Patyshakuliyeva A."/>
            <person name="Rokas A."/>
            <person name="Ruiz-Duenas F.J."/>
            <person name="Sabat G."/>
            <person name="Salamov A."/>
            <person name="Samejima M."/>
            <person name="Schmutz J."/>
            <person name="Slot J.C."/>
            <person name="St John F."/>
            <person name="Stenlid J."/>
            <person name="Sun H."/>
            <person name="Sun S."/>
            <person name="Syed K."/>
            <person name="Tsang A."/>
            <person name="Wiebenga A."/>
            <person name="Young D."/>
            <person name="Pisabarro A."/>
            <person name="Eastwood D.C."/>
            <person name="Martin F."/>
            <person name="Cullen D."/>
            <person name="Grigoriev I.V."/>
            <person name="Hibbett D.S."/>
        </authorList>
    </citation>
    <scope>NUCLEOTIDE SEQUENCE [LARGE SCALE GENOMIC DNA]</scope>
    <source>
        <strain evidence="3 4">ATCC 11539</strain>
    </source>
</reference>
<dbReference type="OrthoDB" id="541052at2759"/>
<gene>
    <name evidence="3" type="ORF">GLOTRDRAFT_54165</name>
</gene>
<organism evidence="3 4">
    <name type="scientific">Gloeophyllum trabeum (strain ATCC 11539 / FP-39264 / Madison 617)</name>
    <name type="common">Brown rot fungus</name>
    <dbReference type="NCBI Taxonomy" id="670483"/>
    <lineage>
        <taxon>Eukaryota</taxon>
        <taxon>Fungi</taxon>
        <taxon>Dikarya</taxon>
        <taxon>Basidiomycota</taxon>
        <taxon>Agaricomycotina</taxon>
        <taxon>Agaricomycetes</taxon>
        <taxon>Gloeophyllales</taxon>
        <taxon>Gloeophyllaceae</taxon>
        <taxon>Gloeophyllum</taxon>
    </lineage>
</organism>
<sequence length="673" mass="78770">MQGRWRMTIYIRKPRRKLQLALPLFLVVLCSLTYLQFAQTSSRPRPTTFEEEHNESAPAPHGHGMYAVQHSSFREIESPLDSEAEEEKVVARPEDLFPELLGLTDEPEYEGLFEELPPHVYRSDGLLVVNPEGAHPIFELIERAEEAWDNKLRKASRTLTQAVEEYKRRYQRLPPKGFDHWWRYVQEHNVQLPDEYDQIHEDLEPFWGMRPADLQKIATDWEEHKDGFVLGKMAADDPIDVLKTAFLNEGRREEHLYGAYKIMELLEDVEEFIPPFRAIFSPHDNPNVVKNYELRKMAVEAAAEGKYIDVSKPPPGGAYGWLSACPPQSPARRNPSRMINDHKPLERKTFIWDHRASMDPCLHPTHFSQHGQFLSHNFGPAPDPLLRPQFSWCVDDLHNDLRPPTPHNWVADIDDPEWDEKREERLLWRGSNTGIWHGSDRKWWKAHRERLVEMTTGRDGSVKVLLPNKFDFYGNTSVGEPVEIRRQLLNAVTMDVQFAGKPLACEPAICEILGELFEWRPNMNWKEAGQYKYVMDMDGNGWSSRFKRLITSRSLIFKSTIYSEWFQDRIQPWVHYVPVQVDLSDLYDAFLFFRGDINGEGGHDELAKRIAEAGRDWSKRFWRKEDMTAYMFRMFLEYARVTSDDRDAMTYVPPPDFAERSDEDAYDDTDALW</sequence>
<feature type="domain" description="Glycosyl transferase CAP10" evidence="2">
    <location>
        <begin position="360"/>
        <end position="645"/>
    </location>
</feature>
<feature type="region of interest" description="Disordered" evidence="1">
    <location>
        <begin position="652"/>
        <end position="673"/>
    </location>
</feature>
<dbReference type="OMA" id="KATMNPC"/>
<dbReference type="InterPro" id="IPR051091">
    <property type="entry name" value="O-Glucosyltr/Glycosyltrsf_90"/>
</dbReference>
<dbReference type="AlphaFoldDB" id="S7S5K0"/>